<gene>
    <name evidence="1" type="ORF">GLOINDRAFT_24962</name>
</gene>
<accession>U9U246</accession>
<dbReference type="EMBL" id="KI282912">
    <property type="protein sequence ID" value="ESA14425.1"/>
    <property type="molecule type" value="Genomic_DNA"/>
</dbReference>
<reference evidence="1" key="1">
    <citation type="submission" date="2013-07" db="EMBL/GenBank/DDBJ databases">
        <title>The genome of an arbuscular mycorrhizal fungus provides insights into the evolution of the oldest plant symbiosis.</title>
        <authorList>
            <consortium name="DOE Joint Genome Institute"/>
            <person name="Tisserant E."/>
            <person name="Malbreil M."/>
            <person name="Kuo A."/>
            <person name="Kohler A."/>
            <person name="Symeonidi A."/>
            <person name="Balestrini R."/>
            <person name="Charron P."/>
            <person name="Duensing N."/>
            <person name="Frei-dit-Frey N."/>
            <person name="Gianinazzi-Pearson V."/>
            <person name="Gilbert B."/>
            <person name="Handa Y."/>
            <person name="Hijri M."/>
            <person name="Kaul R."/>
            <person name="Kawaguchi M."/>
            <person name="Krajinski F."/>
            <person name="Lammers P."/>
            <person name="Lapierre D."/>
            <person name="Masclaux F.G."/>
            <person name="Murat C."/>
            <person name="Morin E."/>
            <person name="Ndikumana S."/>
            <person name="Pagni M."/>
            <person name="Petitpierre D."/>
            <person name="Requena N."/>
            <person name="Rosikiewicz P."/>
            <person name="Riley R."/>
            <person name="Saito K."/>
            <person name="San Clemente H."/>
            <person name="Shapiro H."/>
            <person name="van Tuinen D."/>
            <person name="Becard G."/>
            <person name="Bonfante P."/>
            <person name="Paszkowski U."/>
            <person name="Shachar-Hill Y."/>
            <person name="Young J.P."/>
            <person name="Sanders I.R."/>
            <person name="Henrissat B."/>
            <person name="Rensing S.A."/>
            <person name="Grigoriev I.V."/>
            <person name="Corradi N."/>
            <person name="Roux C."/>
            <person name="Martin F."/>
        </authorList>
    </citation>
    <scope>NUCLEOTIDE SEQUENCE</scope>
    <source>
        <strain evidence="1">DAOM 197198</strain>
    </source>
</reference>
<name>U9U246_RHIID</name>
<sequence length="64" mass="7667">MLLEISKSDIAFGIRVSEFNTETLKETNQDVMHYDILIIYKPHNNLSLNFDPFYIIEEIWLNIY</sequence>
<proteinExistence type="predicted"/>
<organism evidence="1">
    <name type="scientific">Rhizophagus irregularis (strain DAOM 181602 / DAOM 197198 / MUCL 43194)</name>
    <name type="common">Arbuscular mycorrhizal fungus</name>
    <name type="synonym">Glomus intraradices</name>
    <dbReference type="NCBI Taxonomy" id="747089"/>
    <lineage>
        <taxon>Eukaryota</taxon>
        <taxon>Fungi</taxon>
        <taxon>Fungi incertae sedis</taxon>
        <taxon>Mucoromycota</taxon>
        <taxon>Glomeromycotina</taxon>
        <taxon>Glomeromycetes</taxon>
        <taxon>Glomerales</taxon>
        <taxon>Glomeraceae</taxon>
        <taxon>Rhizophagus</taxon>
    </lineage>
</organism>
<protein>
    <submittedName>
        <fullName evidence="1">Uncharacterized protein</fullName>
    </submittedName>
</protein>
<dbReference type="AlphaFoldDB" id="U9U246"/>
<evidence type="ECO:0000313" key="1">
    <source>
        <dbReference type="EMBL" id="ESA14425.1"/>
    </source>
</evidence>
<dbReference type="HOGENOM" id="CLU_2868733_0_0_1"/>